<feature type="compositionally biased region" description="Basic and acidic residues" evidence="1">
    <location>
        <begin position="82"/>
        <end position="106"/>
    </location>
</feature>
<proteinExistence type="predicted"/>
<evidence type="ECO:0000256" key="2">
    <source>
        <dbReference type="SAM" id="SignalP"/>
    </source>
</evidence>
<accession>A0A7J9FWQ3</accession>
<sequence length="106" mass="11856">MGEAGLGGFNITRISGLMVLLVFTSMECTLKDDKEIQDKWFERIHVWSESIIVEQGRTCMNGASSMFSIQSECEESASPRKKAVDNGGKNEDNDAWEKKECRGKCT</sequence>
<comment type="caution">
    <text evidence="3">The sequence shown here is derived from an EMBL/GenBank/DDBJ whole genome shotgun (WGS) entry which is preliminary data.</text>
</comment>
<keyword evidence="2" id="KW-0732">Signal</keyword>
<evidence type="ECO:0000313" key="4">
    <source>
        <dbReference type="Proteomes" id="UP000593568"/>
    </source>
</evidence>
<feature type="signal peptide" evidence="2">
    <location>
        <begin position="1"/>
        <end position="28"/>
    </location>
</feature>
<evidence type="ECO:0000313" key="3">
    <source>
        <dbReference type="EMBL" id="MBA0789374.1"/>
    </source>
</evidence>
<keyword evidence="4" id="KW-1185">Reference proteome</keyword>
<dbReference type="Proteomes" id="UP000593568">
    <property type="component" value="Unassembled WGS sequence"/>
</dbReference>
<organism evidence="3 4">
    <name type="scientific">Gossypium trilobum</name>
    <dbReference type="NCBI Taxonomy" id="34281"/>
    <lineage>
        <taxon>Eukaryota</taxon>
        <taxon>Viridiplantae</taxon>
        <taxon>Streptophyta</taxon>
        <taxon>Embryophyta</taxon>
        <taxon>Tracheophyta</taxon>
        <taxon>Spermatophyta</taxon>
        <taxon>Magnoliopsida</taxon>
        <taxon>eudicotyledons</taxon>
        <taxon>Gunneridae</taxon>
        <taxon>Pentapetalae</taxon>
        <taxon>rosids</taxon>
        <taxon>malvids</taxon>
        <taxon>Malvales</taxon>
        <taxon>Malvaceae</taxon>
        <taxon>Malvoideae</taxon>
        <taxon>Gossypium</taxon>
    </lineage>
</organism>
<gene>
    <name evidence="3" type="ORF">Gotri_027552</name>
</gene>
<protein>
    <submittedName>
        <fullName evidence="3">Uncharacterized protein</fullName>
    </submittedName>
</protein>
<evidence type="ECO:0000256" key="1">
    <source>
        <dbReference type="SAM" id="MobiDB-lite"/>
    </source>
</evidence>
<dbReference type="EMBL" id="JABEZW010229391">
    <property type="protein sequence ID" value="MBA0789374.1"/>
    <property type="molecule type" value="Genomic_DNA"/>
</dbReference>
<feature type="region of interest" description="Disordered" evidence="1">
    <location>
        <begin position="78"/>
        <end position="106"/>
    </location>
</feature>
<name>A0A7J9FWQ3_9ROSI</name>
<dbReference type="AlphaFoldDB" id="A0A7J9FWQ3"/>
<feature type="chain" id="PRO_5029872076" evidence="2">
    <location>
        <begin position="29"/>
        <end position="106"/>
    </location>
</feature>
<reference evidence="3 4" key="1">
    <citation type="journal article" date="2019" name="Genome Biol. Evol.">
        <title>Insights into the evolution of the New World diploid cottons (Gossypium, subgenus Houzingenia) based on genome sequencing.</title>
        <authorList>
            <person name="Grover C.E."/>
            <person name="Arick M.A. 2nd"/>
            <person name="Thrash A."/>
            <person name="Conover J.L."/>
            <person name="Sanders W.S."/>
            <person name="Peterson D.G."/>
            <person name="Frelichowski J.E."/>
            <person name="Scheffler J.A."/>
            <person name="Scheffler B.E."/>
            <person name="Wendel J.F."/>
        </authorList>
    </citation>
    <scope>NUCLEOTIDE SEQUENCE [LARGE SCALE GENOMIC DNA]</scope>
    <source>
        <strain evidence="3">8</strain>
        <tissue evidence="3">Leaf</tissue>
    </source>
</reference>